<comment type="caution">
    <text evidence="7">The sequence shown here is derived from an EMBL/GenBank/DDBJ whole genome shotgun (WGS) entry which is preliminary data.</text>
</comment>
<reference evidence="7 8" key="1">
    <citation type="submission" date="2023-06" db="EMBL/GenBank/DDBJ databases">
        <title>Alkalimonas sp., MEB004 an alkaliphilic bacterium isolated from Lonar Lake, India.</title>
        <authorList>
            <person name="Joshi A."/>
            <person name="Thite S."/>
        </authorList>
    </citation>
    <scope>NUCLEOTIDE SEQUENCE [LARGE SCALE GENOMIC DNA]</scope>
    <source>
        <strain evidence="7 8">MEB004</strain>
    </source>
</reference>
<organism evidence="7 8">
    <name type="scientific">Alkalimonas mucilaginosa</name>
    <dbReference type="NCBI Taxonomy" id="3057676"/>
    <lineage>
        <taxon>Bacteria</taxon>
        <taxon>Pseudomonadati</taxon>
        <taxon>Pseudomonadota</taxon>
        <taxon>Gammaproteobacteria</taxon>
        <taxon>Alkalimonas</taxon>
    </lineage>
</organism>
<gene>
    <name evidence="7" type="ORF">QWF21_07205</name>
</gene>
<dbReference type="RefSeq" id="WP_330087369.1">
    <property type="nucleotide sequence ID" value="NZ_JAUGZK010000004.1"/>
</dbReference>
<evidence type="ECO:0000259" key="6">
    <source>
        <dbReference type="Pfam" id="PF13861"/>
    </source>
</evidence>
<comment type="similarity">
    <text evidence="1 5">Belongs to the FlgD family.</text>
</comment>
<keyword evidence="7" id="KW-0282">Flagellum</keyword>
<dbReference type="Pfam" id="PF03963">
    <property type="entry name" value="FlgD"/>
    <property type="match status" value="1"/>
</dbReference>
<name>A0ABU7JEB4_9GAMM</name>
<evidence type="ECO:0000256" key="5">
    <source>
        <dbReference type="RuleBase" id="RU362076"/>
    </source>
</evidence>
<keyword evidence="7" id="KW-0966">Cell projection</keyword>
<protein>
    <recommendedName>
        <fullName evidence="2 5">Basal-body rod modification protein FlgD</fullName>
    </recommendedName>
</protein>
<dbReference type="Pfam" id="PF13861">
    <property type="entry name" value="FLgD_tudor"/>
    <property type="match status" value="1"/>
</dbReference>
<dbReference type="Proteomes" id="UP001339167">
    <property type="component" value="Unassembled WGS sequence"/>
</dbReference>
<evidence type="ECO:0000256" key="2">
    <source>
        <dbReference type="ARBA" id="ARBA00016013"/>
    </source>
</evidence>
<dbReference type="Gene3D" id="2.30.30.910">
    <property type="match status" value="1"/>
</dbReference>
<keyword evidence="8" id="KW-1185">Reference proteome</keyword>
<keyword evidence="3 5" id="KW-1005">Bacterial flagellum biogenesis</keyword>
<dbReference type="InterPro" id="IPR025963">
    <property type="entry name" value="FLgD_Tudor"/>
</dbReference>
<evidence type="ECO:0000256" key="4">
    <source>
        <dbReference type="ARBA" id="ARBA00024746"/>
    </source>
</evidence>
<evidence type="ECO:0000256" key="1">
    <source>
        <dbReference type="ARBA" id="ARBA00010577"/>
    </source>
</evidence>
<keyword evidence="7" id="KW-0969">Cilium</keyword>
<dbReference type="Gene3D" id="2.60.40.4070">
    <property type="match status" value="1"/>
</dbReference>
<dbReference type="EMBL" id="JAUGZK010000004">
    <property type="protein sequence ID" value="MEE2024031.1"/>
    <property type="molecule type" value="Genomic_DNA"/>
</dbReference>
<sequence>MTTISGFAANPASGHEHAVAKNGTVAAEGLSTMFLELLVAQISHQNPLEPMDGTQYVSQLAEFANVESLQSLKIDSGKNLALQASQQALQATALIGKQVDVAADTIVLEQPAAVTGAINLGVEAQSITLRLYNAEGQLMQQQELPYTGIGTLRFAFEQQAAGGYYVQADATINGQPHPLQTWLSGDVERVSVGSNKDDIILQVNGLGNHALLDTNQLAFGSNS</sequence>
<evidence type="ECO:0000313" key="7">
    <source>
        <dbReference type="EMBL" id="MEE2024031.1"/>
    </source>
</evidence>
<comment type="function">
    <text evidence="4 5">Required for flagellar hook formation. May act as a scaffolding protein.</text>
</comment>
<proteinExistence type="inferred from homology"/>
<evidence type="ECO:0000313" key="8">
    <source>
        <dbReference type="Proteomes" id="UP001339167"/>
    </source>
</evidence>
<dbReference type="InterPro" id="IPR005648">
    <property type="entry name" value="FlgD"/>
</dbReference>
<evidence type="ECO:0000256" key="3">
    <source>
        <dbReference type="ARBA" id="ARBA00022795"/>
    </source>
</evidence>
<feature type="domain" description="FlgD Tudor-like" evidence="6">
    <location>
        <begin position="86"/>
        <end position="208"/>
    </location>
</feature>
<accession>A0ABU7JEB4</accession>